<dbReference type="EMBL" id="CP012850">
    <property type="protein sequence ID" value="ALI37153.1"/>
    <property type="molecule type" value="Genomic_DNA"/>
</dbReference>
<dbReference type="KEGG" id="taa:NMY3_02966"/>
<dbReference type="GeneID" id="60422843"/>
<proteinExistence type="predicted"/>
<protein>
    <submittedName>
        <fullName evidence="1">Uncharacterized protein</fullName>
    </submittedName>
</protein>
<keyword evidence="2" id="KW-1185">Reference proteome</keyword>
<gene>
    <name evidence="1" type="ORF">NMY3_02966</name>
</gene>
<reference evidence="2" key="1">
    <citation type="submission" date="2015-10" db="EMBL/GenBank/DDBJ databases">
        <title>Niche specialization of a soil ammonia-oxidizing archaeon, Candidatus Nitrosocosmicus oleophilus.</title>
        <authorList>
            <person name="Jung M.-Y."/>
            <person name="Rhee S.-K."/>
        </authorList>
    </citation>
    <scope>NUCLEOTIDE SEQUENCE [LARGE SCALE GENOMIC DNA]</scope>
    <source>
        <strain evidence="2">MY3</strain>
    </source>
</reference>
<evidence type="ECO:0000313" key="1">
    <source>
        <dbReference type="EMBL" id="ALI37153.1"/>
    </source>
</evidence>
<organism evidence="1 2">
    <name type="scientific">Candidatus Nitrosocosmicus oleophilus</name>
    <dbReference type="NCBI Taxonomy" id="1353260"/>
    <lineage>
        <taxon>Archaea</taxon>
        <taxon>Nitrososphaerota</taxon>
        <taxon>Nitrososphaeria</taxon>
        <taxon>Nitrososphaerales</taxon>
        <taxon>Nitrososphaeraceae</taxon>
        <taxon>Candidatus Nitrosocosmicus</taxon>
    </lineage>
</organism>
<dbReference type="Proteomes" id="UP000058925">
    <property type="component" value="Chromosome"/>
</dbReference>
<sequence length="116" mass="13991">MTCYDNNQAIIIYIEIQSLITDLEPLDDYRKYCLWRILCPYLIKIRKMSKEEASIILKDWLEKCDKLRKLEFNPQREVNIRLKNVKSFLPSSKETLKKEQPELYSLLVKYEIIQMA</sequence>
<dbReference type="AlphaFoldDB" id="A0A654M3A4"/>
<accession>A0A654M3A4</accession>
<evidence type="ECO:0000313" key="2">
    <source>
        <dbReference type="Proteomes" id="UP000058925"/>
    </source>
</evidence>
<dbReference type="RefSeq" id="WP_196816278.1">
    <property type="nucleotide sequence ID" value="NZ_CP012850.1"/>
</dbReference>
<name>A0A654M3A4_9ARCH</name>